<dbReference type="EMBL" id="JANURN010000003">
    <property type="protein sequence ID" value="MDL0081867.1"/>
    <property type="molecule type" value="Genomic_DNA"/>
</dbReference>
<dbReference type="Proteomes" id="UP001173802">
    <property type="component" value="Unassembled WGS sequence"/>
</dbReference>
<sequence length="161" mass="18000">MLEQLPKILEESRRQVERALNSPLKLRAQLSEIVYPNAKDGALFSSVVRGDCVLLGGDSALRDKSLKALPRGVDRQPSLISLRGSQSKDFSSQILESQNGFTEQAENKTTANLRILEEENRGESDNSTHANAEVYPLQIIKSYELLHTRLLKITLIKIKEA</sequence>
<proteinExistence type="predicted"/>
<name>A0ACC6FRW6_9HELI</name>
<organism evidence="1 2">
    <name type="scientific">Helicobacter zhangjianzhongii</name>
    <dbReference type="NCBI Taxonomy" id="2974574"/>
    <lineage>
        <taxon>Bacteria</taxon>
        <taxon>Pseudomonadati</taxon>
        <taxon>Campylobacterota</taxon>
        <taxon>Epsilonproteobacteria</taxon>
        <taxon>Campylobacterales</taxon>
        <taxon>Helicobacteraceae</taxon>
        <taxon>Helicobacter</taxon>
    </lineage>
</organism>
<gene>
    <name evidence="1" type="ORF">NYG90_04110</name>
</gene>
<evidence type="ECO:0000313" key="2">
    <source>
        <dbReference type="Proteomes" id="UP001173802"/>
    </source>
</evidence>
<keyword evidence="2" id="KW-1185">Reference proteome</keyword>
<accession>A0ACC6FRW6</accession>
<evidence type="ECO:0000313" key="1">
    <source>
        <dbReference type="EMBL" id="MDL0081867.1"/>
    </source>
</evidence>
<protein>
    <submittedName>
        <fullName evidence="1">Uncharacterized protein</fullName>
    </submittedName>
</protein>
<comment type="caution">
    <text evidence="1">The sequence shown here is derived from an EMBL/GenBank/DDBJ whole genome shotgun (WGS) entry which is preliminary data.</text>
</comment>
<reference evidence="1 2" key="1">
    <citation type="journal article" date="2023" name="Microorganisms">
        <title>Isolation and Genomic Characteristics of Cat-Borne Campylobacter felis sp. nov. and Sheep-Borne Campylobacter ovis sp. nov.</title>
        <authorList>
            <person name="Wang H."/>
            <person name="Li Y."/>
            <person name="Gu Y."/>
            <person name="Zhou G."/>
            <person name="Chen X."/>
            <person name="Zhang X."/>
            <person name="Shao Z."/>
            <person name="Zhang J."/>
            <person name="Zhang M."/>
        </authorList>
    </citation>
    <scope>NUCLEOTIDE SEQUENCE [LARGE SCALE GENOMIC DNA]</scope>
    <source>
        <strain evidence="1 2">XJK30-2</strain>
    </source>
</reference>